<feature type="chain" id="PRO_5046534344" description="Beta-xylosidase C-terminal Concanavalin A-like domain-containing protein" evidence="5">
    <location>
        <begin position="28"/>
        <end position="785"/>
    </location>
</feature>
<evidence type="ECO:0000259" key="6">
    <source>
        <dbReference type="Pfam" id="PF17851"/>
    </source>
</evidence>
<feature type="domain" description="Beta-xylosidase C-terminal Concanavalin A-like" evidence="6">
    <location>
        <begin position="587"/>
        <end position="670"/>
    </location>
</feature>
<sequence>MRFPRVARLLAAVVIVPLLTTAPEAVSAVPATTGTYTNPVTEGVVDTFPDPTMIRGGDGDWYAYGTTNPIFNSRGESGEHVLPVLRSADMVNWSYAGDVFTASDRPAWWPDGTRPFAPDIRYVAGSYHLTYGLSGGGVALATAPAPTGPWTDRGLVVTLADGCPTNPIGTIDQAMVTDGGGTHHLYWGSYDTMCVAPMNADATRLAGPTTIVARGRRAEGAFPVRRGDFYYLFFSDGGCCQGAFSGYTVKVGRADNPLGPFVTQDGQSLTDYSSKGGIVAAANGNGFVGPGHNAVQTDLSGQDWLVYHAIPAADPDFPPVDTADGVKPALSRRPMLIDRLDWIDGWPVLRGGAGPSSGPQRAPVTRAVAGSTFNGPAGLAGWTSGGDPAARWSLAEEPASGGVLTQSASPAGTSFLLAPGRIGGDIRAGARLKLTDAGAGGSVGLVISARSPRDSITAWLDRAEHALAVSVTDDGATTTSRAALPATFDHRTWHDVAVEVRGSTLTAEVSEDSLGDAQATVSVPLPDSELQAGRVGVASRGAPAVADNLSAAPLHKPVTTRVPDPLPGTPLPAHSDEFSGTGSPEGSDPAWSWIRRAAGSATEAGGVLTWPTQGAELFNSTNTAPVLLRDAPAGDFIVETKLAFDGTKPAQQAGILLYENDDRYFKLVHSVLPVTEGDGAVFHQTEFAKEGERPTTTPPTPVFYGPMFGGPPAAVTWLRLAYHHNSATGAHDVRAASSTDGVHWTWGGTWSMPRRGPLRIGLVSMNATGATAVFDYLHTFRTATG</sequence>
<dbReference type="PANTHER" id="PTHR42812">
    <property type="entry name" value="BETA-XYLOSIDASE"/>
    <property type="match status" value="1"/>
</dbReference>
<dbReference type="InterPro" id="IPR023296">
    <property type="entry name" value="Glyco_hydro_beta-prop_sf"/>
</dbReference>
<keyword evidence="5" id="KW-0732">Signal</keyword>
<dbReference type="Pfam" id="PF04616">
    <property type="entry name" value="Glyco_hydro_43"/>
    <property type="match status" value="1"/>
</dbReference>
<dbReference type="SUPFAM" id="SSF49899">
    <property type="entry name" value="Concanavalin A-like lectins/glucanases"/>
    <property type="match status" value="1"/>
</dbReference>
<proteinExistence type="inferred from homology"/>
<accession>A0ABP3M2P0</accession>
<feature type="signal peptide" evidence="5">
    <location>
        <begin position="1"/>
        <end position="27"/>
    </location>
</feature>
<keyword evidence="8" id="KW-1185">Reference proteome</keyword>
<evidence type="ECO:0000256" key="4">
    <source>
        <dbReference type="SAM" id="MobiDB-lite"/>
    </source>
</evidence>
<keyword evidence="3" id="KW-0326">Glycosidase</keyword>
<feature type="region of interest" description="Disordered" evidence="4">
    <location>
        <begin position="549"/>
        <end position="589"/>
    </location>
</feature>
<dbReference type="PANTHER" id="PTHR42812:SF5">
    <property type="entry name" value="ENDO-ARABINASE"/>
    <property type="match status" value="1"/>
</dbReference>
<evidence type="ECO:0000313" key="7">
    <source>
        <dbReference type="EMBL" id="GAA0510496.1"/>
    </source>
</evidence>
<dbReference type="RefSeq" id="WP_037303245.1">
    <property type="nucleotide sequence ID" value="NZ_BAAAGS010000003.1"/>
</dbReference>
<dbReference type="SUPFAM" id="SSF75005">
    <property type="entry name" value="Arabinanase/levansucrase/invertase"/>
    <property type="match status" value="1"/>
</dbReference>
<dbReference type="Gene3D" id="2.60.120.200">
    <property type="match status" value="1"/>
</dbReference>
<comment type="similarity">
    <text evidence="1">Belongs to the glycosyl hydrolase 43 family.</text>
</comment>
<organism evidence="7 8">
    <name type="scientific">Saccharopolyspora erythraea</name>
    <name type="common">Streptomyces erythraeus</name>
    <dbReference type="NCBI Taxonomy" id="1836"/>
    <lineage>
        <taxon>Bacteria</taxon>
        <taxon>Bacillati</taxon>
        <taxon>Actinomycetota</taxon>
        <taxon>Actinomycetes</taxon>
        <taxon>Pseudonocardiales</taxon>
        <taxon>Pseudonocardiaceae</taxon>
        <taxon>Saccharopolyspora</taxon>
    </lineage>
</organism>
<evidence type="ECO:0000256" key="2">
    <source>
        <dbReference type="ARBA" id="ARBA00022801"/>
    </source>
</evidence>
<dbReference type="InterPro" id="IPR013320">
    <property type="entry name" value="ConA-like_dom_sf"/>
</dbReference>
<reference evidence="8" key="1">
    <citation type="journal article" date="2019" name="Int. J. Syst. Evol. Microbiol.">
        <title>The Global Catalogue of Microorganisms (GCM) 10K type strain sequencing project: providing services to taxonomists for standard genome sequencing and annotation.</title>
        <authorList>
            <consortium name="The Broad Institute Genomics Platform"/>
            <consortium name="The Broad Institute Genome Sequencing Center for Infectious Disease"/>
            <person name="Wu L."/>
            <person name="Ma J."/>
        </authorList>
    </citation>
    <scope>NUCLEOTIDE SEQUENCE [LARGE SCALE GENOMIC DNA]</scope>
    <source>
        <strain evidence="8">JCM 10303</strain>
    </source>
</reference>
<dbReference type="CDD" id="cd18616">
    <property type="entry name" value="GH43_ABN-like"/>
    <property type="match status" value="1"/>
</dbReference>
<dbReference type="InterPro" id="IPR041542">
    <property type="entry name" value="GH43_C2"/>
</dbReference>
<dbReference type="InterPro" id="IPR006710">
    <property type="entry name" value="Glyco_hydro_43"/>
</dbReference>
<protein>
    <recommendedName>
        <fullName evidence="6">Beta-xylosidase C-terminal Concanavalin A-like domain-containing protein</fullName>
    </recommendedName>
</protein>
<evidence type="ECO:0000313" key="8">
    <source>
        <dbReference type="Proteomes" id="UP001500729"/>
    </source>
</evidence>
<evidence type="ECO:0000256" key="5">
    <source>
        <dbReference type="SAM" id="SignalP"/>
    </source>
</evidence>
<dbReference type="InterPro" id="IPR051795">
    <property type="entry name" value="Glycosyl_Hydrlase_43"/>
</dbReference>
<comment type="caution">
    <text evidence="7">The sequence shown here is derived from an EMBL/GenBank/DDBJ whole genome shotgun (WGS) entry which is preliminary data.</text>
</comment>
<dbReference type="Proteomes" id="UP001500729">
    <property type="component" value="Unassembled WGS sequence"/>
</dbReference>
<name>A0ABP3M2P0_SACER</name>
<dbReference type="Gene3D" id="2.60.120.560">
    <property type="entry name" value="Exo-inulinase, domain 1"/>
    <property type="match status" value="1"/>
</dbReference>
<evidence type="ECO:0000256" key="3">
    <source>
        <dbReference type="ARBA" id="ARBA00023295"/>
    </source>
</evidence>
<dbReference type="Gene3D" id="2.115.10.20">
    <property type="entry name" value="Glycosyl hydrolase domain, family 43"/>
    <property type="match status" value="1"/>
</dbReference>
<dbReference type="Pfam" id="PF17851">
    <property type="entry name" value="GH43_C2"/>
    <property type="match status" value="1"/>
</dbReference>
<evidence type="ECO:0000256" key="1">
    <source>
        <dbReference type="ARBA" id="ARBA00009865"/>
    </source>
</evidence>
<dbReference type="EMBL" id="BAAAGS010000003">
    <property type="protein sequence ID" value="GAA0510496.1"/>
    <property type="molecule type" value="Genomic_DNA"/>
</dbReference>
<gene>
    <name evidence="7" type="ORF">GCM10009533_06670</name>
</gene>
<keyword evidence="2" id="KW-0378">Hydrolase</keyword>